<accession>A0AAD4KJG2</accession>
<dbReference type="GeneID" id="70252776"/>
<comment type="caution">
    <text evidence="1">The sequence shown here is derived from an EMBL/GenBank/DDBJ whole genome shotgun (WGS) entry which is preliminary data.</text>
</comment>
<sequence>MPQTSVHIGSLDSLPSTASAGLIFLQNLLLALDSLEPATDSLGTLVAADAPFIINGQTVGTLAKVTEMFKMRSKKLSKFHHNVRKAWDIAHDDSSLPRRTVMYESTSVTVFKDDPEQLNVHVDEFNIVELELRPQTKSETTQYRVVELKTFMDQQPVREQAMKLAP</sequence>
<protein>
    <submittedName>
        <fullName evidence="1">Uncharacterized protein</fullName>
    </submittedName>
</protein>
<dbReference type="RefSeq" id="XP_046066209.1">
    <property type="nucleotide sequence ID" value="XM_046222489.1"/>
</dbReference>
<dbReference type="EMBL" id="JAJTJA010000014">
    <property type="protein sequence ID" value="KAH8689926.1"/>
    <property type="molecule type" value="Genomic_DNA"/>
</dbReference>
<gene>
    <name evidence="1" type="ORF">BGW36DRAFT_64840</name>
</gene>
<dbReference type="Proteomes" id="UP001201262">
    <property type="component" value="Unassembled WGS sequence"/>
</dbReference>
<reference evidence="1" key="1">
    <citation type="submission" date="2021-12" db="EMBL/GenBank/DDBJ databases">
        <title>Convergent genome expansion in fungi linked to evolution of root-endophyte symbiosis.</title>
        <authorList>
            <consortium name="DOE Joint Genome Institute"/>
            <person name="Ke Y.-H."/>
            <person name="Bonito G."/>
            <person name="Liao H.-L."/>
            <person name="Looney B."/>
            <person name="Rojas-Flechas A."/>
            <person name="Nash J."/>
            <person name="Hameed K."/>
            <person name="Schadt C."/>
            <person name="Martin F."/>
            <person name="Crous P.W."/>
            <person name="Miettinen O."/>
            <person name="Magnuson J.K."/>
            <person name="Labbe J."/>
            <person name="Jacobson D."/>
            <person name="Doktycz M.J."/>
            <person name="Veneault-Fourrey C."/>
            <person name="Kuo A."/>
            <person name="Mondo S."/>
            <person name="Calhoun S."/>
            <person name="Riley R."/>
            <person name="Ohm R."/>
            <person name="LaButti K."/>
            <person name="Andreopoulos B."/>
            <person name="Pangilinan J."/>
            <person name="Nolan M."/>
            <person name="Tritt A."/>
            <person name="Clum A."/>
            <person name="Lipzen A."/>
            <person name="Daum C."/>
            <person name="Barry K."/>
            <person name="Grigoriev I.V."/>
            <person name="Vilgalys R."/>
        </authorList>
    </citation>
    <scope>NUCLEOTIDE SEQUENCE</scope>
    <source>
        <strain evidence="1">PMI_201</strain>
    </source>
</reference>
<name>A0AAD4KJG2_9EURO</name>
<keyword evidence="2" id="KW-1185">Reference proteome</keyword>
<proteinExistence type="predicted"/>
<dbReference type="AlphaFoldDB" id="A0AAD4KJG2"/>
<evidence type="ECO:0000313" key="1">
    <source>
        <dbReference type="EMBL" id="KAH8689926.1"/>
    </source>
</evidence>
<evidence type="ECO:0000313" key="2">
    <source>
        <dbReference type="Proteomes" id="UP001201262"/>
    </source>
</evidence>
<organism evidence="1 2">
    <name type="scientific">Talaromyces proteolyticus</name>
    <dbReference type="NCBI Taxonomy" id="1131652"/>
    <lineage>
        <taxon>Eukaryota</taxon>
        <taxon>Fungi</taxon>
        <taxon>Dikarya</taxon>
        <taxon>Ascomycota</taxon>
        <taxon>Pezizomycotina</taxon>
        <taxon>Eurotiomycetes</taxon>
        <taxon>Eurotiomycetidae</taxon>
        <taxon>Eurotiales</taxon>
        <taxon>Trichocomaceae</taxon>
        <taxon>Talaromyces</taxon>
        <taxon>Talaromyces sect. Bacilispori</taxon>
    </lineage>
</organism>